<proteinExistence type="predicted"/>
<name>A0ABR2E572_9ROSI</name>
<sequence>MPIKKAVGGVFLTFIVHQLVKTPPLDELINQDPIETRRAKPEDLNDVVVKKLTKCFHLSSELSEALKGIGVELFNRNGDSVGESSFINVSEAALADDEIGGEVFGGGGEFLHVEMGEGGVKGGAFAGGEGGRVRGGSGSVQGASLRSRAGGFFG</sequence>
<accession>A0ABR2E572</accession>
<comment type="caution">
    <text evidence="1">The sequence shown here is derived from an EMBL/GenBank/DDBJ whole genome shotgun (WGS) entry which is preliminary data.</text>
</comment>
<evidence type="ECO:0000313" key="2">
    <source>
        <dbReference type="Proteomes" id="UP001472677"/>
    </source>
</evidence>
<evidence type="ECO:0000313" key="1">
    <source>
        <dbReference type="EMBL" id="KAK8552364.1"/>
    </source>
</evidence>
<organism evidence="1 2">
    <name type="scientific">Hibiscus sabdariffa</name>
    <name type="common">roselle</name>
    <dbReference type="NCBI Taxonomy" id="183260"/>
    <lineage>
        <taxon>Eukaryota</taxon>
        <taxon>Viridiplantae</taxon>
        <taxon>Streptophyta</taxon>
        <taxon>Embryophyta</taxon>
        <taxon>Tracheophyta</taxon>
        <taxon>Spermatophyta</taxon>
        <taxon>Magnoliopsida</taxon>
        <taxon>eudicotyledons</taxon>
        <taxon>Gunneridae</taxon>
        <taxon>Pentapetalae</taxon>
        <taxon>rosids</taxon>
        <taxon>malvids</taxon>
        <taxon>Malvales</taxon>
        <taxon>Malvaceae</taxon>
        <taxon>Malvoideae</taxon>
        <taxon>Hibiscus</taxon>
    </lineage>
</organism>
<gene>
    <name evidence="1" type="ORF">V6N12_040962</name>
</gene>
<keyword evidence="2" id="KW-1185">Reference proteome</keyword>
<dbReference type="Proteomes" id="UP001472677">
    <property type="component" value="Unassembled WGS sequence"/>
</dbReference>
<protein>
    <submittedName>
        <fullName evidence="1">Uncharacterized protein</fullName>
    </submittedName>
</protein>
<reference evidence="1 2" key="1">
    <citation type="journal article" date="2024" name="G3 (Bethesda)">
        <title>Genome assembly of Hibiscus sabdariffa L. provides insights into metabolisms of medicinal natural products.</title>
        <authorList>
            <person name="Kim T."/>
        </authorList>
    </citation>
    <scope>NUCLEOTIDE SEQUENCE [LARGE SCALE GENOMIC DNA]</scope>
    <source>
        <strain evidence="1">TK-2024</strain>
        <tissue evidence="1">Old leaves</tissue>
    </source>
</reference>
<dbReference type="EMBL" id="JBBPBM010000020">
    <property type="protein sequence ID" value="KAK8552364.1"/>
    <property type="molecule type" value="Genomic_DNA"/>
</dbReference>